<evidence type="ECO:0000313" key="4">
    <source>
        <dbReference type="EMBL" id="REK69942.1"/>
    </source>
</evidence>
<evidence type="ECO:0000313" key="5">
    <source>
        <dbReference type="Proteomes" id="UP000265581"/>
    </source>
</evidence>
<dbReference type="RefSeq" id="WP_119704539.1">
    <property type="nucleotide sequence ID" value="NZ_JBHSOI010000002.1"/>
</dbReference>
<dbReference type="Gene3D" id="3.40.50.360">
    <property type="match status" value="1"/>
</dbReference>
<keyword evidence="2" id="KW-0560">Oxidoreductase</keyword>
<dbReference type="EMBL" id="QUBR01000002">
    <property type="protein sequence ID" value="REK69942.1"/>
    <property type="molecule type" value="Genomic_DNA"/>
</dbReference>
<dbReference type="Pfam" id="PF02525">
    <property type="entry name" value="Flavodoxin_2"/>
    <property type="match status" value="1"/>
</dbReference>
<dbReference type="InterPro" id="IPR003680">
    <property type="entry name" value="Flavodoxin_fold"/>
</dbReference>
<keyword evidence="5" id="KW-1185">Reference proteome</keyword>
<evidence type="ECO:0000256" key="1">
    <source>
        <dbReference type="ARBA" id="ARBA00006252"/>
    </source>
</evidence>
<dbReference type="OrthoDB" id="9798454at2"/>
<dbReference type="GO" id="GO:0003955">
    <property type="term" value="F:NAD(P)H dehydrogenase (quinone) activity"/>
    <property type="evidence" value="ECO:0007669"/>
    <property type="project" value="TreeGrafter"/>
</dbReference>
<sequence>MSHLVLLLAHPRADSYCHAIAERIGERLLDLGHEVRSHDLYAELFDPIMPAFESHTSGPTIESTLAREDDPLVALHREELRQAEGLVVVHPNWWGMPPAILTGWINRVVVPGVAYRLADATGHPEPLAPVKQLFVVNTSDTTDEREATLYGDPLASIWGRCVAPYLGGPQVTRRVLRPVSSATPEQRADWLDEVEVLTTQTFGVTS</sequence>
<gene>
    <name evidence="4" type="ORF">DX116_12175</name>
</gene>
<proteinExistence type="inferred from homology"/>
<evidence type="ECO:0000256" key="2">
    <source>
        <dbReference type="ARBA" id="ARBA00023002"/>
    </source>
</evidence>
<name>A0A371P1X1_9ACTN</name>
<organism evidence="4 5">
    <name type="scientific">Aeromicrobium endophyticum</name>
    <dbReference type="NCBI Taxonomy" id="2292704"/>
    <lineage>
        <taxon>Bacteria</taxon>
        <taxon>Bacillati</taxon>
        <taxon>Actinomycetota</taxon>
        <taxon>Actinomycetes</taxon>
        <taxon>Propionibacteriales</taxon>
        <taxon>Nocardioidaceae</taxon>
        <taxon>Aeromicrobium</taxon>
    </lineage>
</organism>
<comment type="similarity">
    <text evidence="1">Belongs to the NAD(P)H dehydrogenase (quinone) family.</text>
</comment>
<dbReference type="PANTHER" id="PTHR10204">
    <property type="entry name" value="NAD P H OXIDOREDUCTASE-RELATED"/>
    <property type="match status" value="1"/>
</dbReference>
<protein>
    <submittedName>
        <fullName evidence="4">Flavodoxin family protein</fullName>
    </submittedName>
</protein>
<evidence type="ECO:0000259" key="3">
    <source>
        <dbReference type="Pfam" id="PF02525"/>
    </source>
</evidence>
<dbReference type="AlphaFoldDB" id="A0A371P1X1"/>
<dbReference type="InterPro" id="IPR051545">
    <property type="entry name" value="NAD(P)H_dehydrogenase_qn"/>
</dbReference>
<dbReference type="PANTHER" id="PTHR10204:SF34">
    <property type="entry name" value="NAD(P)H DEHYDROGENASE [QUINONE] 1 ISOFORM 1"/>
    <property type="match status" value="1"/>
</dbReference>
<dbReference type="SUPFAM" id="SSF52218">
    <property type="entry name" value="Flavoproteins"/>
    <property type="match status" value="1"/>
</dbReference>
<dbReference type="GO" id="GO:0005829">
    <property type="term" value="C:cytosol"/>
    <property type="evidence" value="ECO:0007669"/>
    <property type="project" value="TreeGrafter"/>
</dbReference>
<feature type="domain" description="Flavodoxin-like fold" evidence="3">
    <location>
        <begin position="3"/>
        <end position="145"/>
    </location>
</feature>
<comment type="caution">
    <text evidence="4">The sequence shown here is derived from an EMBL/GenBank/DDBJ whole genome shotgun (WGS) entry which is preliminary data.</text>
</comment>
<dbReference type="Proteomes" id="UP000265581">
    <property type="component" value="Unassembled WGS sequence"/>
</dbReference>
<reference evidence="4 5" key="1">
    <citation type="submission" date="2018-08" db="EMBL/GenBank/DDBJ databases">
        <title>Aeromicrobium sp. M2KJ-4, whole genome shotgun sequence.</title>
        <authorList>
            <person name="Tuo L."/>
        </authorList>
    </citation>
    <scope>NUCLEOTIDE SEQUENCE [LARGE SCALE GENOMIC DNA]</scope>
    <source>
        <strain evidence="4 5">M2KJ-4</strain>
    </source>
</reference>
<dbReference type="InterPro" id="IPR029039">
    <property type="entry name" value="Flavoprotein-like_sf"/>
</dbReference>
<accession>A0A371P1X1</accession>